<evidence type="ECO:0000313" key="1">
    <source>
        <dbReference type="EMBL" id="NDL27872.1"/>
    </source>
</evidence>
<protein>
    <submittedName>
        <fullName evidence="1">Uncharacterized protein</fullName>
    </submittedName>
</protein>
<proteinExistence type="predicted"/>
<gene>
    <name evidence="1" type="ORF">GPY42_22940</name>
</gene>
<dbReference type="EMBL" id="WSFE01000056">
    <property type="protein sequence ID" value="NDL27872.1"/>
    <property type="molecule type" value="Genomic_DNA"/>
</dbReference>
<accession>A0ABX0B462</accession>
<name>A0ABX0B462_9GAMM</name>
<evidence type="ECO:0000313" key="2">
    <source>
        <dbReference type="Proteomes" id="UP000470051"/>
    </source>
</evidence>
<dbReference type="Proteomes" id="UP000470051">
    <property type="component" value="Unassembled WGS sequence"/>
</dbReference>
<dbReference type="RefSeq" id="WP_113044287.1">
    <property type="nucleotide sequence ID" value="NZ_CAWPKC010000056.1"/>
</dbReference>
<organism evidence="1 2">
    <name type="scientific">Photorhabdus kayaii</name>
    <dbReference type="NCBI Taxonomy" id="230088"/>
    <lineage>
        <taxon>Bacteria</taxon>
        <taxon>Pseudomonadati</taxon>
        <taxon>Pseudomonadota</taxon>
        <taxon>Gammaproteobacteria</taxon>
        <taxon>Enterobacterales</taxon>
        <taxon>Morganellaceae</taxon>
        <taxon>Photorhabdus</taxon>
    </lineage>
</organism>
<keyword evidence="2" id="KW-1185">Reference proteome</keyword>
<reference evidence="1 2" key="1">
    <citation type="submission" date="2019-12" db="EMBL/GenBank/DDBJ databases">
        <title>Engineering Photorhabdus to improve their lethality against agricultural pests.</title>
        <authorList>
            <person name="Machado R.A.R."/>
        </authorList>
    </citation>
    <scope>NUCLEOTIDE SEQUENCE [LARGE SCALE GENOMIC DNA]</scope>
    <source>
        <strain evidence="1 2">M-HU2</strain>
    </source>
</reference>
<sequence length="73" mass="8313">MPIKPVDLQLEVGLKNLTDAANEIAKLKILYGLMISKLHGEYRDSIIKEAKEIGLDEEVKWIQEFFPVGDKTK</sequence>
<comment type="caution">
    <text evidence="1">The sequence shown here is derived from an EMBL/GenBank/DDBJ whole genome shotgun (WGS) entry which is preliminary data.</text>
</comment>